<reference evidence="3" key="1">
    <citation type="submission" date="2022-03" db="EMBL/GenBank/DDBJ databases">
        <authorList>
            <person name="Sayadi A."/>
        </authorList>
    </citation>
    <scope>NUCLEOTIDE SEQUENCE</scope>
</reference>
<feature type="region of interest" description="Disordered" evidence="1">
    <location>
        <begin position="155"/>
        <end position="237"/>
    </location>
</feature>
<dbReference type="InterPro" id="IPR007889">
    <property type="entry name" value="HTH_Psq"/>
</dbReference>
<proteinExistence type="predicted"/>
<evidence type="ECO:0000313" key="4">
    <source>
        <dbReference type="Proteomes" id="UP001152888"/>
    </source>
</evidence>
<feature type="compositionally biased region" description="Basic residues" evidence="1">
    <location>
        <begin position="158"/>
        <end position="172"/>
    </location>
</feature>
<sequence length="325" mass="37636">MPYKVIFSLRAFHDHATSRFTCVNELHGIGKMPRSKLNVKRPPVNSTALENAVKAVLDPENISLREACKIFGVKLTTLSRHLSRFRKSESQTFEYKPRLDNKKVFTDYEENCLLLYIKKVAKMNYGLTKKSFPILTERKSSTDIVNLLPEDVVPYPKAKPRKATNKGRKRGKTMIATDTPEKERLKNEKKVSFKRRINIEETNEQNKDKSKKLKVRRQKKNQQRKQVQYSSSEEEDDIVHLVETDDEDSNDEECLFCNESFKNDIHGEQWIRCMSCLGWAHELCAATKEGNLYIYTSLISMDNRRQISSNLISARESLAAGSDHR</sequence>
<evidence type="ECO:0000313" key="3">
    <source>
        <dbReference type="EMBL" id="CAH1956176.1"/>
    </source>
</evidence>
<comment type="caution">
    <text evidence="3">The sequence shown here is derived from an EMBL/GenBank/DDBJ whole genome shotgun (WGS) entry which is preliminary data.</text>
</comment>
<dbReference type="Pfam" id="PF05225">
    <property type="entry name" value="HTH_psq"/>
    <property type="match status" value="1"/>
</dbReference>
<keyword evidence="4" id="KW-1185">Reference proteome</keyword>
<gene>
    <name evidence="3" type="ORF">ACAOBT_LOCUS1437</name>
</gene>
<accession>A0A9P0JP86</accession>
<dbReference type="Proteomes" id="UP001152888">
    <property type="component" value="Unassembled WGS sequence"/>
</dbReference>
<name>A0A9P0JP86_ACAOB</name>
<feature type="compositionally biased region" description="Basic and acidic residues" evidence="1">
    <location>
        <begin position="179"/>
        <end position="191"/>
    </location>
</feature>
<protein>
    <recommendedName>
        <fullName evidence="2">HTH psq-type domain-containing protein</fullName>
    </recommendedName>
</protein>
<feature type="domain" description="HTH psq-type" evidence="2">
    <location>
        <begin position="47"/>
        <end position="84"/>
    </location>
</feature>
<dbReference type="OrthoDB" id="6784377at2759"/>
<dbReference type="GO" id="GO:0003677">
    <property type="term" value="F:DNA binding"/>
    <property type="evidence" value="ECO:0007669"/>
    <property type="project" value="InterPro"/>
</dbReference>
<feature type="compositionally biased region" description="Basic residues" evidence="1">
    <location>
        <begin position="209"/>
        <end position="223"/>
    </location>
</feature>
<dbReference type="AlphaFoldDB" id="A0A9P0JP86"/>
<dbReference type="EMBL" id="CAKOFQ010006664">
    <property type="protein sequence ID" value="CAH1956176.1"/>
    <property type="molecule type" value="Genomic_DNA"/>
</dbReference>
<evidence type="ECO:0000259" key="2">
    <source>
        <dbReference type="Pfam" id="PF05225"/>
    </source>
</evidence>
<evidence type="ECO:0000256" key="1">
    <source>
        <dbReference type="SAM" id="MobiDB-lite"/>
    </source>
</evidence>
<organism evidence="3 4">
    <name type="scientific">Acanthoscelides obtectus</name>
    <name type="common">Bean weevil</name>
    <name type="synonym">Bruchus obtectus</name>
    <dbReference type="NCBI Taxonomy" id="200917"/>
    <lineage>
        <taxon>Eukaryota</taxon>
        <taxon>Metazoa</taxon>
        <taxon>Ecdysozoa</taxon>
        <taxon>Arthropoda</taxon>
        <taxon>Hexapoda</taxon>
        <taxon>Insecta</taxon>
        <taxon>Pterygota</taxon>
        <taxon>Neoptera</taxon>
        <taxon>Endopterygota</taxon>
        <taxon>Coleoptera</taxon>
        <taxon>Polyphaga</taxon>
        <taxon>Cucujiformia</taxon>
        <taxon>Chrysomeloidea</taxon>
        <taxon>Chrysomelidae</taxon>
        <taxon>Bruchinae</taxon>
        <taxon>Bruchini</taxon>
        <taxon>Acanthoscelides</taxon>
    </lineage>
</organism>